<dbReference type="InterPro" id="IPR009852">
    <property type="entry name" value="CENPJ_C_dom"/>
</dbReference>
<gene>
    <name evidence="5" type="primary">LOC105991788</name>
</gene>
<evidence type="ECO:0000256" key="1">
    <source>
        <dbReference type="ARBA" id="ARBA00005627"/>
    </source>
</evidence>
<feature type="domain" description="Centromere protein J C-terminal" evidence="3">
    <location>
        <begin position="472"/>
        <end position="504"/>
    </location>
</feature>
<feature type="region of interest" description="Disordered" evidence="2">
    <location>
        <begin position="516"/>
        <end position="559"/>
    </location>
</feature>
<feature type="region of interest" description="Disordered" evidence="2">
    <location>
        <begin position="1"/>
        <end position="55"/>
    </location>
</feature>
<dbReference type="InterPro" id="IPR026581">
    <property type="entry name" value="TCP10L/CENPJ"/>
</dbReference>
<organism evidence="4 5">
    <name type="scientific">Dipodomys ordii</name>
    <name type="common">Ord's kangaroo rat</name>
    <dbReference type="NCBI Taxonomy" id="10020"/>
    <lineage>
        <taxon>Eukaryota</taxon>
        <taxon>Metazoa</taxon>
        <taxon>Chordata</taxon>
        <taxon>Craniata</taxon>
        <taxon>Vertebrata</taxon>
        <taxon>Euteleostomi</taxon>
        <taxon>Mammalia</taxon>
        <taxon>Eutheria</taxon>
        <taxon>Euarchontoglires</taxon>
        <taxon>Glires</taxon>
        <taxon>Rodentia</taxon>
        <taxon>Castorimorpha</taxon>
        <taxon>Heteromyidae</taxon>
        <taxon>Dipodomyinae</taxon>
        <taxon>Dipodomys</taxon>
    </lineage>
</organism>
<sequence>MSSQESAAGWGLQRVGVLTGHPGPTEPAELSRAEDPRPAAVAERKKPATKARVPWEEGPAQELLVRTVPWRSVKQATETRSHATVIARKAQSPQFTRPLLDGGRRVSSRSPRWALAGSAWRCPRGGTRGCPRGGVRGAVSEGRCLRGARPSPPQRLQKLVCQLQGELRAQASRWSAAHRRLQSQMDVLASQNLELREALRGLGLQLLQASEAPPAPVPTGQSSPRVAHAPPPVLRKPRGGQWPAPASRLPPEEAVAAAVQNGPAALRGVTIVAGAEGSVAALPPTPRHLRALAAPQEGKAKLSDTCSPISEGSEDRLLDLAPVLAGEFPDSVPRDTELQTLPVSPGPSSEPVDQVTTAPEKEKTQEKQHPRGKVEQVLSDGRTIITFPNGTRKEISADKKTTLIRFFNGDMKKIKPDQRVVYYYADAQTTHTTFPNGMEIVQFPNKRTEKFHPDGSKETVFPDGTVTRLRGGCEETVFPDGTVVCVQRNGDRTITFSNGQKEIHTAHFKRREFPDGTSKTVYGSGCRESEHASGRLKARGQTGSVIPDRKAQPPADKHC</sequence>
<dbReference type="Gene3D" id="2.60.450.20">
    <property type="match status" value="1"/>
</dbReference>
<feature type="domain" description="Centromere protein J C-terminal" evidence="3">
    <location>
        <begin position="363"/>
        <end position="395"/>
    </location>
</feature>
<accession>A0A1S3FTS6</accession>
<dbReference type="PANTHER" id="PTHR10331:SF25">
    <property type="entry name" value="T-COMPLEX PROTEIN 10A-RELATED"/>
    <property type="match status" value="1"/>
</dbReference>
<comment type="similarity">
    <text evidence="1">Belongs to the TCP10 family.</text>
</comment>
<dbReference type="RefSeq" id="XP_012879968.1">
    <property type="nucleotide sequence ID" value="XM_013024514.1"/>
</dbReference>
<protein>
    <submittedName>
        <fullName evidence="5">Centromere protein J-like</fullName>
    </submittedName>
</protein>
<proteinExistence type="inferred from homology"/>
<feature type="compositionally biased region" description="Basic and acidic residues" evidence="2">
    <location>
        <begin position="29"/>
        <end position="46"/>
    </location>
</feature>
<dbReference type="FunCoup" id="A0A1S3FTS6">
    <property type="interactions" value="109"/>
</dbReference>
<feature type="region of interest" description="Disordered" evidence="2">
    <location>
        <begin position="328"/>
        <end position="374"/>
    </location>
</feature>
<evidence type="ECO:0000313" key="5">
    <source>
        <dbReference type="RefSeq" id="XP_012879968.1"/>
    </source>
</evidence>
<evidence type="ECO:0000313" key="4">
    <source>
        <dbReference type="Proteomes" id="UP000081671"/>
    </source>
</evidence>
<feature type="region of interest" description="Disordered" evidence="2">
    <location>
        <begin position="211"/>
        <end position="248"/>
    </location>
</feature>
<dbReference type="InParanoid" id="A0A1S3FTS6"/>
<feature type="compositionally biased region" description="Basic and acidic residues" evidence="2">
    <location>
        <begin position="359"/>
        <end position="374"/>
    </location>
</feature>
<evidence type="ECO:0000259" key="3">
    <source>
        <dbReference type="Pfam" id="PF07202"/>
    </source>
</evidence>
<dbReference type="OrthoDB" id="10252174at2759"/>
<reference evidence="5" key="1">
    <citation type="submission" date="2025-08" db="UniProtKB">
        <authorList>
            <consortium name="RefSeq"/>
        </authorList>
    </citation>
    <scope>IDENTIFICATION</scope>
    <source>
        <tissue evidence="5">Kidney</tissue>
    </source>
</reference>
<dbReference type="Pfam" id="PF07202">
    <property type="entry name" value="Tcp10_C"/>
    <property type="match status" value="2"/>
</dbReference>
<dbReference type="PANTHER" id="PTHR10331">
    <property type="entry name" value="T COMPLEX PROTEIN 10"/>
    <property type="match status" value="1"/>
</dbReference>
<feature type="compositionally biased region" description="Basic and acidic residues" evidence="2">
    <location>
        <begin position="547"/>
        <end position="559"/>
    </location>
</feature>
<dbReference type="GeneID" id="105991788"/>
<keyword evidence="4" id="KW-1185">Reference proteome</keyword>
<dbReference type="KEGG" id="dord:105991788"/>
<evidence type="ECO:0000256" key="2">
    <source>
        <dbReference type="SAM" id="MobiDB-lite"/>
    </source>
</evidence>
<dbReference type="AlphaFoldDB" id="A0A1S3FTS6"/>
<name>A0A1S3FTS6_DIPOR</name>
<dbReference type="Proteomes" id="UP000081671">
    <property type="component" value="Unplaced"/>
</dbReference>
<dbReference type="InterPro" id="IPR047002">
    <property type="entry name" value="Tcp10_C_sf"/>
</dbReference>